<protein>
    <submittedName>
        <fullName evidence="3">Transcriptional regulator</fullName>
    </submittedName>
</protein>
<name>A0A0N4ZTV1_PARTI</name>
<feature type="region of interest" description="Disordered" evidence="1">
    <location>
        <begin position="209"/>
        <end position="275"/>
    </location>
</feature>
<feature type="compositionally biased region" description="Basic residues" evidence="1">
    <location>
        <begin position="49"/>
        <end position="62"/>
    </location>
</feature>
<evidence type="ECO:0000256" key="1">
    <source>
        <dbReference type="SAM" id="MobiDB-lite"/>
    </source>
</evidence>
<dbReference type="Proteomes" id="UP000038045">
    <property type="component" value="Unplaced"/>
</dbReference>
<proteinExistence type="predicted"/>
<feature type="compositionally biased region" description="Basic and acidic residues" evidence="1">
    <location>
        <begin position="14"/>
        <end position="35"/>
    </location>
</feature>
<organism evidence="2 3">
    <name type="scientific">Parastrongyloides trichosuri</name>
    <name type="common">Possum-specific nematode worm</name>
    <dbReference type="NCBI Taxonomy" id="131310"/>
    <lineage>
        <taxon>Eukaryota</taxon>
        <taxon>Metazoa</taxon>
        <taxon>Ecdysozoa</taxon>
        <taxon>Nematoda</taxon>
        <taxon>Chromadorea</taxon>
        <taxon>Rhabditida</taxon>
        <taxon>Tylenchina</taxon>
        <taxon>Panagrolaimomorpha</taxon>
        <taxon>Strongyloidoidea</taxon>
        <taxon>Strongyloididae</taxon>
        <taxon>Parastrongyloides</taxon>
    </lineage>
</organism>
<evidence type="ECO:0000313" key="2">
    <source>
        <dbReference type="Proteomes" id="UP000038045"/>
    </source>
</evidence>
<sequence>MDQGVRLRGNSHAGADRVRNREVPKAQEAFRAERGRVHRHPRGREDRRRGHRPVRPARRPAKRQGSASALRPRLPDRAAPCPGRPATGRQDRHRHRPRQPEERRRACRRACKAEAGPTARGPADPIERRRVPCTPAGQVEHQARRAAGRGGGVMPLTTRQVIAMRNIAHSLKEFYSDCDAAVTDFISPGWIAVIDDRTALICEQCHGEGQPAVRPAPGPRLHPTQEDRHQGPGPQRRAEQEAPRLPVRYRQAGRARRQEVGRPDLEAPPDGRLAA</sequence>
<dbReference type="WBParaSite" id="PTRK_0001193700.1">
    <property type="protein sequence ID" value="PTRK_0001193700.1"/>
    <property type="gene ID" value="PTRK_0001193700"/>
</dbReference>
<accession>A0A0N4ZTV1</accession>
<feature type="compositionally biased region" description="Basic and acidic residues" evidence="1">
    <location>
        <begin position="256"/>
        <end position="265"/>
    </location>
</feature>
<evidence type="ECO:0000313" key="3">
    <source>
        <dbReference type="WBParaSite" id="PTRK_0001193700.1"/>
    </source>
</evidence>
<reference evidence="3" key="1">
    <citation type="submission" date="2017-02" db="UniProtKB">
        <authorList>
            <consortium name="WormBaseParasite"/>
        </authorList>
    </citation>
    <scope>IDENTIFICATION</scope>
</reference>
<keyword evidence="2" id="KW-1185">Reference proteome</keyword>
<dbReference type="AlphaFoldDB" id="A0A0N4ZTV1"/>
<feature type="region of interest" description="Disordered" evidence="1">
    <location>
        <begin position="1"/>
        <end position="130"/>
    </location>
</feature>
<feature type="compositionally biased region" description="Basic and acidic residues" evidence="1">
    <location>
        <begin position="223"/>
        <end position="242"/>
    </location>
</feature>